<evidence type="ECO:0000313" key="3">
    <source>
        <dbReference type="EMBL" id="CAE0658964.1"/>
    </source>
</evidence>
<sequence length="285" mass="29842">MGVWRGNHQRYSRQYGDENGGAHSSGVAVYRPYVPDRHVCALDAELFGAFGAGGAVVAASCKSSERYALVCVCVFVCFCVFSCVSLCVLCVVCVCFLCVLCCVCVCDVLFAYLWEVFIFGEEVNAFTIVGAVLIMTGVGLVAYSKYQHSGQSATVDDTEADFDTIELHLAGSEANVALDGESTLDLDGPGLIQSAESSGRAIGKAYAKIARNDDDDDDGYGMHGGEGEGVGVRMERKQSLQAGEAEEVGGYAGVPLDRASGDAGSNADDGGADAEPPAMNDVVLD</sequence>
<dbReference type="EMBL" id="HBIV01014377">
    <property type="protein sequence ID" value="CAE0658964.1"/>
    <property type="molecule type" value="Transcribed_RNA"/>
</dbReference>
<keyword evidence="2" id="KW-0472">Membrane</keyword>
<feature type="transmembrane region" description="Helical" evidence="2">
    <location>
        <begin position="125"/>
        <end position="143"/>
    </location>
</feature>
<dbReference type="InterPro" id="IPR037185">
    <property type="entry name" value="EmrE-like"/>
</dbReference>
<reference evidence="3" key="1">
    <citation type="submission" date="2021-01" db="EMBL/GenBank/DDBJ databases">
        <authorList>
            <person name="Corre E."/>
            <person name="Pelletier E."/>
            <person name="Niang G."/>
            <person name="Scheremetjew M."/>
            <person name="Finn R."/>
            <person name="Kale V."/>
            <person name="Holt S."/>
            <person name="Cochrane G."/>
            <person name="Meng A."/>
            <person name="Brown T."/>
            <person name="Cohen L."/>
        </authorList>
    </citation>
    <scope>NUCLEOTIDE SEQUENCE</scope>
    <source>
        <strain evidence="3">CCCM811</strain>
    </source>
</reference>
<name>A0A7S4DMY0_9EUKA</name>
<gene>
    <name evidence="3" type="ORF">LGLO00237_LOCUS10537</name>
</gene>
<accession>A0A7S4DMY0</accession>
<dbReference type="SUPFAM" id="SSF103481">
    <property type="entry name" value="Multidrug resistance efflux transporter EmrE"/>
    <property type="match status" value="1"/>
</dbReference>
<keyword evidence="2" id="KW-0812">Transmembrane</keyword>
<proteinExistence type="predicted"/>
<keyword evidence="2" id="KW-1133">Transmembrane helix</keyword>
<feature type="compositionally biased region" description="Gly residues" evidence="1">
    <location>
        <begin position="221"/>
        <end position="230"/>
    </location>
</feature>
<feature type="region of interest" description="Disordered" evidence="1">
    <location>
        <begin position="213"/>
        <end position="285"/>
    </location>
</feature>
<protein>
    <submittedName>
        <fullName evidence="3">Uncharacterized protein</fullName>
    </submittedName>
</protein>
<evidence type="ECO:0000256" key="2">
    <source>
        <dbReference type="SAM" id="Phobius"/>
    </source>
</evidence>
<feature type="transmembrane region" description="Helical" evidence="2">
    <location>
        <begin position="94"/>
        <end position="113"/>
    </location>
</feature>
<evidence type="ECO:0000256" key="1">
    <source>
        <dbReference type="SAM" id="MobiDB-lite"/>
    </source>
</evidence>
<dbReference type="AlphaFoldDB" id="A0A7S4DMY0"/>
<organism evidence="3">
    <name type="scientific">Lotharella globosa</name>
    <dbReference type="NCBI Taxonomy" id="91324"/>
    <lineage>
        <taxon>Eukaryota</taxon>
        <taxon>Sar</taxon>
        <taxon>Rhizaria</taxon>
        <taxon>Cercozoa</taxon>
        <taxon>Chlorarachniophyceae</taxon>
        <taxon>Lotharella</taxon>
    </lineage>
</organism>
<feature type="transmembrane region" description="Helical" evidence="2">
    <location>
        <begin position="67"/>
        <end position="89"/>
    </location>
</feature>